<dbReference type="PROSITE" id="PS50885">
    <property type="entry name" value="HAMP"/>
    <property type="match status" value="1"/>
</dbReference>
<accession>A0AAN2BJW3</accession>
<evidence type="ECO:0000256" key="2">
    <source>
        <dbReference type="ARBA" id="ARBA00004370"/>
    </source>
</evidence>
<keyword evidence="6" id="KW-0418">Kinase</keyword>
<evidence type="ECO:0000256" key="5">
    <source>
        <dbReference type="ARBA" id="ARBA00022679"/>
    </source>
</evidence>
<sequence length="439" mass="48728">MIYRHSLRKRVAFAFATCIAVLSVVWGLAFFGALRLSEDRVLTRQLQRAAENYPLLTTNLRGYDKIDNLPQSLREWAQTSPKQGLYEFEAEELHVAVLSPEHKLPPEHKKSPAGNEEPSAYDEQPSAENEPPRAFVVFDVAGIEVASSEDWWWLLGITSVVGSLGALGFGLGIIVMRKAVAPVAQLAKVVADIDLEHLSAGDHKRIESNRFGDDEVGVLAGAIEKTLERISAFVARERYFTDSASHELRTPITVITGALELLEQSELSAADEKVVNRMRRATLDMKTTIEMFLCLARETDDGLYDTQFLVMPLVCHAVEQQRHLLTGKSVDVELDALAKPKVFGHPQAFSIAVNNLVRNAFEHTLAGQGPITIIVKECELLITNRVSTHADEQYPPTEASSFHGYGLGLGIVQRLCERNGWSFTLHADEAFVSARLSWQ</sequence>
<feature type="region of interest" description="Disordered" evidence="8">
    <location>
        <begin position="101"/>
        <end position="128"/>
    </location>
</feature>
<dbReference type="InterPro" id="IPR036890">
    <property type="entry name" value="HATPase_C_sf"/>
</dbReference>
<proteinExistence type="predicted"/>
<name>A0AAN2BJW3_9GAMM</name>
<feature type="domain" description="HAMP" evidence="11">
    <location>
        <begin position="177"/>
        <end position="235"/>
    </location>
</feature>
<dbReference type="KEGG" id="marq:MARGE09_P1582"/>
<keyword evidence="9" id="KW-1133">Transmembrane helix</keyword>
<dbReference type="EC" id="2.7.13.3" evidence="3"/>
<evidence type="ECO:0000256" key="8">
    <source>
        <dbReference type="SAM" id="MobiDB-lite"/>
    </source>
</evidence>
<dbReference type="AlphaFoldDB" id="A0AAN2BJW3"/>
<dbReference type="PANTHER" id="PTHR45436">
    <property type="entry name" value="SENSOR HISTIDINE KINASE YKOH"/>
    <property type="match status" value="1"/>
</dbReference>
<keyword evidence="13" id="KW-1185">Reference proteome</keyword>
<comment type="subcellular location">
    <subcellularLocation>
        <location evidence="2">Membrane</location>
    </subcellularLocation>
</comment>
<dbReference type="GO" id="GO:0000155">
    <property type="term" value="F:phosphorelay sensor kinase activity"/>
    <property type="evidence" value="ECO:0007669"/>
    <property type="project" value="InterPro"/>
</dbReference>
<feature type="transmembrane region" description="Helical" evidence="9">
    <location>
        <begin position="151"/>
        <end position="175"/>
    </location>
</feature>
<feature type="transmembrane region" description="Helical" evidence="9">
    <location>
        <begin position="12"/>
        <end position="34"/>
    </location>
</feature>
<organism evidence="12 13">
    <name type="scientific">Marinagarivorans cellulosilyticus</name>
    <dbReference type="NCBI Taxonomy" id="2721545"/>
    <lineage>
        <taxon>Bacteria</taxon>
        <taxon>Pseudomonadati</taxon>
        <taxon>Pseudomonadota</taxon>
        <taxon>Gammaproteobacteria</taxon>
        <taxon>Cellvibrionales</taxon>
        <taxon>Cellvibrionaceae</taxon>
        <taxon>Marinagarivorans</taxon>
    </lineage>
</organism>
<dbReference type="EMBL" id="AP023086">
    <property type="protein sequence ID" value="BCD97381.1"/>
    <property type="molecule type" value="Genomic_DNA"/>
</dbReference>
<dbReference type="Pfam" id="PF00512">
    <property type="entry name" value="HisKA"/>
    <property type="match status" value="1"/>
</dbReference>
<keyword evidence="4" id="KW-0597">Phosphoprotein</keyword>
<dbReference type="CDD" id="cd00082">
    <property type="entry name" value="HisKA"/>
    <property type="match status" value="1"/>
</dbReference>
<dbReference type="InterPro" id="IPR003661">
    <property type="entry name" value="HisK_dim/P_dom"/>
</dbReference>
<dbReference type="InterPro" id="IPR050428">
    <property type="entry name" value="TCS_sensor_his_kinase"/>
</dbReference>
<evidence type="ECO:0000259" key="10">
    <source>
        <dbReference type="PROSITE" id="PS50109"/>
    </source>
</evidence>
<dbReference type="InterPro" id="IPR003660">
    <property type="entry name" value="HAMP_dom"/>
</dbReference>
<dbReference type="SUPFAM" id="SSF55874">
    <property type="entry name" value="ATPase domain of HSP90 chaperone/DNA topoisomerase II/histidine kinase"/>
    <property type="match status" value="1"/>
</dbReference>
<evidence type="ECO:0000256" key="4">
    <source>
        <dbReference type="ARBA" id="ARBA00022553"/>
    </source>
</evidence>
<evidence type="ECO:0000259" key="11">
    <source>
        <dbReference type="PROSITE" id="PS50885"/>
    </source>
</evidence>
<feature type="domain" description="Histidine kinase" evidence="10">
    <location>
        <begin position="243"/>
        <end position="439"/>
    </location>
</feature>
<dbReference type="InterPro" id="IPR036097">
    <property type="entry name" value="HisK_dim/P_sf"/>
</dbReference>
<dbReference type="SUPFAM" id="SSF47384">
    <property type="entry name" value="Homodimeric domain of signal transducing histidine kinase"/>
    <property type="match status" value="1"/>
</dbReference>
<dbReference type="GO" id="GO:0005886">
    <property type="term" value="C:plasma membrane"/>
    <property type="evidence" value="ECO:0007669"/>
    <property type="project" value="TreeGrafter"/>
</dbReference>
<dbReference type="PROSITE" id="PS50109">
    <property type="entry name" value="HIS_KIN"/>
    <property type="match status" value="1"/>
</dbReference>
<dbReference type="Gene3D" id="1.10.287.130">
    <property type="match status" value="1"/>
</dbReference>
<protein>
    <recommendedName>
        <fullName evidence="3">histidine kinase</fullName>
        <ecNumber evidence="3">2.7.13.3</ecNumber>
    </recommendedName>
</protein>
<dbReference type="SMART" id="SM00304">
    <property type="entry name" value="HAMP"/>
    <property type="match status" value="1"/>
</dbReference>
<reference evidence="12 13" key="1">
    <citation type="journal article" date="2022" name="IScience">
        <title>An ultrasensitive nanofiber-based assay for enzymatic hydrolysis and deep-sea microbial degradation of cellulose.</title>
        <authorList>
            <person name="Tsudome M."/>
            <person name="Tachioka M."/>
            <person name="Miyazaki M."/>
            <person name="Uchimura K."/>
            <person name="Tsuda M."/>
            <person name="Takaki Y."/>
            <person name="Deguchi S."/>
        </authorList>
    </citation>
    <scope>NUCLEOTIDE SEQUENCE [LARGE SCALE GENOMIC DNA]</scope>
    <source>
        <strain evidence="12 13">GE09</strain>
    </source>
</reference>
<keyword evidence="9" id="KW-0472">Membrane</keyword>
<dbReference type="PANTHER" id="PTHR45436:SF16">
    <property type="entry name" value="HISTIDINE KINASE"/>
    <property type="match status" value="1"/>
</dbReference>
<dbReference type="SMART" id="SM00388">
    <property type="entry name" value="HisKA"/>
    <property type="match status" value="1"/>
</dbReference>
<dbReference type="Proteomes" id="UP001320119">
    <property type="component" value="Chromosome"/>
</dbReference>
<evidence type="ECO:0000256" key="1">
    <source>
        <dbReference type="ARBA" id="ARBA00000085"/>
    </source>
</evidence>
<gene>
    <name evidence="12" type="ORF">MARGE09_P1582</name>
</gene>
<comment type="catalytic activity">
    <reaction evidence="1">
        <text>ATP + protein L-histidine = ADP + protein N-phospho-L-histidine.</text>
        <dbReference type="EC" id="2.7.13.3"/>
    </reaction>
</comment>
<keyword evidence="5" id="KW-0808">Transferase</keyword>
<evidence type="ECO:0000256" key="3">
    <source>
        <dbReference type="ARBA" id="ARBA00012438"/>
    </source>
</evidence>
<evidence type="ECO:0000256" key="6">
    <source>
        <dbReference type="ARBA" id="ARBA00022777"/>
    </source>
</evidence>
<evidence type="ECO:0000256" key="7">
    <source>
        <dbReference type="ARBA" id="ARBA00023012"/>
    </source>
</evidence>
<evidence type="ECO:0000313" key="12">
    <source>
        <dbReference type="EMBL" id="BCD97381.1"/>
    </source>
</evidence>
<keyword evidence="9" id="KW-0812">Transmembrane</keyword>
<feature type="compositionally biased region" description="Basic and acidic residues" evidence="8">
    <location>
        <begin position="101"/>
        <end position="110"/>
    </location>
</feature>
<dbReference type="RefSeq" id="WP_236986853.1">
    <property type="nucleotide sequence ID" value="NZ_AP023086.1"/>
</dbReference>
<evidence type="ECO:0000256" key="9">
    <source>
        <dbReference type="SAM" id="Phobius"/>
    </source>
</evidence>
<evidence type="ECO:0000313" key="13">
    <source>
        <dbReference type="Proteomes" id="UP001320119"/>
    </source>
</evidence>
<dbReference type="Gene3D" id="6.10.340.10">
    <property type="match status" value="1"/>
</dbReference>
<keyword evidence="7" id="KW-0902">Two-component regulatory system</keyword>
<dbReference type="Gene3D" id="3.30.565.10">
    <property type="entry name" value="Histidine kinase-like ATPase, C-terminal domain"/>
    <property type="match status" value="1"/>
</dbReference>
<dbReference type="InterPro" id="IPR005467">
    <property type="entry name" value="His_kinase_dom"/>
</dbReference>